<organism evidence="2 3">
    <name type="scientific">Novosphingobium chloroacetimidivorans</name>
    <dbReference type="NCBI Taxonomy" id="1428314"/>
    <lineage>
        <taxon>Bacteria</taxon>
        <taxon>Pseudomonadati</taxon>
        <taxon>Pseudomonadota</taxon>
        <taxon>Alphaproteobacteria</taxon>
        <taxon>Sphingomonadales</taxon>
        <taxon>Sphingomonadaceae</taxon>
        <taxon>Novosphingobium</taxon>
    </lineage>
</organism>
<comment type="caution">
    <text evidence="2">The sequence shown here is derived from an EMBL/GenBank/DDBJ whole genome shotgun (WGS) entry which is preliminary data.</text>
</comment>
<dbReference type="EMBL" id="JACHLR010000003">
    <property type="protein sequence ID" value="MBB4857646.1"/>
    <property type="molecule type" value="Genomic_DNA"/>
</dbReference>
<keyword evidence="3" id="KW-1185">Reference proteome</keyword>
<dbReference type="InterPro" id="IPR037401">
    <property type="entry name" value="SnoaL-like"/>
</dbReference>
<dbReference type="CDD" id="cd00531">
    <property type="entry name" value="NTF2_like"/>
    <property type="match status" value="1"/>
</dbReference>
<sequence>MSSVALTPEQARWSESIRQRLAACTQAGDARKARAYADCFAEDGVLELDGETLAGRAAIFTWMSAPSVIPQPASGAPSFISHHLTTSHIAFADEHTAAVRTYWLVTSAAGLDHNGFYVDRLRREGEDWLIAHRRPKTLWVAPASMLRT</sequence>
<dbReference type="Proteomes" id="UP000555448">
    <property type="component" value="Unassembled WGS sequence"/>
</dbReference>
<name>A0A7W7NUY4_9SPHN</name>
<evidence type="ECO:0000313" key="3">
    <source>
        <dbReference type="Proteomes" id="UP000555448"/>
    </source>
</evidence>
<dbReference type="RefSeq" id="WP_184242921.1">
    <property type="nucleotide sequence ID" value="NZ_JACHLR010000003.1"/>
</dbReference>
<proteinExistence type="predicted"/>
<evidence type="ECO:0000259" key="1">
    <source>
        <dbReference type="Pfam" id="PF13577"/>
    </source>
</evidence>
<feature type="domain" description="SnoaL-like" evidence="1">
    <location>
        <begin position="15"/>
        <end position="134"/>
    </location>
</feature>
<protein>
    <recommendedName>
        <fullName evidence="1">SnoaL-like domain-containing protein</fullName>
    </recommendedName>
</protein>
<dbReference type="Pfam" id="PF13577">
    <property type="entry name" value="SnoaL_4"/>
    <property type="match status" value="1"/>
</dbReference>
<evidence type="ECO:0000313" key="2">
    <source>
        <dbReference type="EMBL" id="MBB4857646.1"/>
    </source>
</evidence>
<accession>A0A7W7NUY4</accession>
<reference evidence="2 3" key="1">
    <citation type="submission" date="2020-08" db="EMBL/GenBank/DDBJ databases">
        <title>Functional genomics of gut bacteria from endangered species of beetles.</title>
        <authorList>
            <person name="Carlos-Shanley C."/>
        </authorList>
    </citation>
    <scope>NUCLEOTIDE SEQUENCE [LARGE SCALE GENOMIC DNA]</scope>
    <source>
        <strain evidence="2 3">S00245</strain>
    </source>
</reference>
<dbReference type="InterPro" id="IPR032710">
    <property type="entry name" value="NTF2-like_dom_sf"/>
</dbReference>
<dbReference type="AlphaFoldDB" id="A0A7W7NUY4"/>
<dbReference type="SUPFAM" id="SSF54427">
    <property type="entry name" value="NTF2-like"/>
    <property type="match status" value="1"/>
</dbReference>
<gene>
    <name evidence="2" type="ORF">HNO88_000957</name>
</gene>
<dbReference type="Gene3D" id="3.10.450.50">
    <property type="match status" value="1"/>
</dbReference>